<proteinExistence type="inferred from homology"/>
<comment type="caution">
    <text evidence="6">The sequence shown here is derived from an EMBL/GenBank/DDBJ whole genome shotgun (WGS) entry which is preliminary data.</text>
</comment>
<dbReference type="InterPro" id="IPR050703">
    <property type="entry name" value="Flavin_MAO"/>
</dbReference>
<dbReference type="SUPFAM" id="SSF51905">
    <property type="entry name" value="FAD/NAD(P)-binding domain"/>
    <property type="match status" value="1"/>
</dbReference>
<evidence type="ECO:0000313" key="7">
    <source>
        <dbReference type="Proteomes" id="UP000305546"/>
    </source>
</evidence>
<organism evidence="6 7">
    <name type="scientific">Amycolatopsis alkalitolerans</name>
    <dbReference type="NCBI Taxonomy" id="2547244"/>
    <lineage>
        <taxon>Bacteria</taxon>
        <taxon>Bacillati</taxon>
        <taxon>Actinomycetota</taxon>
        <taxon>Actinomycetes</taxon>
        <taxon>Pseudonocardiales</taxon>
        <taxon>Pseudonocardiaceae</taxon>
        <taxon>Amycolatopsis</taxon>
    </lineage>
</organism>
<evidence type="ECO:0000259" key="5">
    <source>
        <dbReference type="Pfam" id="PF01593"/>
    </source>
</evidence>
<sequence length="441" mass="46896">MPVLDVMVIGAGFAGLSAARALVDAGKDVAVVEARDRVGGRTLNVEVPGGIVEAGGQWVGPGQDRVLGLIAELGLSTYPTHDSGLHLAELGGRTTRYSGRIPKLNPVVLADIAQAQLRLDRAARRVPLEAPWAAPGAATLDAQTFATWLGRHVRTRSGRAFFQLVTEAVWCADPAELSALWAQFYIHSGGGLDSLINTTGGAQQDRVVGGTQGAAQALAAGLGDRVRLGTPVTELEWTAERVRAGDLEARRAIIALPPPAVARIGFSPALPADRAQLLQRMPMGWTIKVNVGYDEPFWRTEGMSGQANSDRRALGTVFDGGPPDGAPAVLVGFLEARHAQAAARMAPKERRDLVLADLTAYFGPRAAEPAFYFEQNWAEEEYTRGCYGAFATPATLTRFGPALRAPVGPLHWAGTETATRWAGYIDGAIESGRRAAEEVLR</sequence>
<dbReference type="GO" id="GO:0016491">
    <property type="term" value="F:oxidoreductase activity"/>
    <property type="evidence" value="ECO:0007669"/>
    <property type="project" value="UniProtKB-KW"/>
</dbReference>
<name>A0A5C4M395_9PSEU</name>
<dbReference type="Gene3D" id="1.10.405.10">
    <property type="entry name" value="Guanine Nucleotide Dissociation Inhibitor, domain 1"/>
    <property type="match status" value="1"/>
</dbReference>
<dbReference type="Gene3D" id="3.90.660.10">
    <property type="match status" value="1"/>
</dbReference>
<feature type="binding site" evidence="4">
    <location>
        <begin position="33"/>
        <end position="34"/>
    </location>
    <ligand>
        <name>FAD</name>
        <dbReference type="ChEBI" id="CHEBI:57692"/>
    </ligand>
</feature>
<dbReference type="InterPro" id="IPR001613">
    <property type="entry name" value="Flavin_amine_oxidase"/>
</dbReference>
<evidence type="ECO:0000313" key="6">
    <source>
        <dbReference type="EMBL" id="TNC27585.1"/>
    </source>
</evidence>
<dbReference type="Gene3D" id="3.50.50.60">
    <property type="entry name" value="FAD/NAD(P)-binding domain"/>
    <property type="match status" value="1"/>
</dbReference>
<comment type="cofactor">
    <cofactor evidence="1">
        <name>FAD</name>
        <dbReference type="ChEBI" id="CHEBI:57692"/>
    </cofactor>
</comment>
<evidence type="ECO:0000256" key="3">
    <source>
        <dbReference type="ARBA" id="ARBA00023002"/>
    </source>
</evidence>
<dbReference type="InterPro" id="IPR002937">
    <property type="entry name" value="Amino_oxidase"/>
</dbReference>
<dbReference type="EMBL" id="VDFW01000005">
    <property type="protein sequence ID" value="TNC27585.1"/>
    <property type="molecule type" value="Genomic_DNA"/>
</dbReference>
<keyword evidence="7" id="KW-1185">Reference proteome</keyword>
<dbReference type="Pfam" id="PF01593">
    <property type="entry name" value="Amino_oxidase"/>
    <property type="match status" value="1"/>
</dbReference>
<feature type="binding site" evidence="4">
    <location>
        <position position="232"/>
    </location>
    <ligand>
        <name>FAD</name>
        <dbReference type="ChEBI" id="CHEBI:57692"/>
    </ligand>
</feature>
<dbReference type="PANTHER" id="PTHR43563:SF1">
    <property type="entry name" value="AMINE OXIDASE [FLAVIN-CONTAINING] B"/>
    <property type="match status" value="1"/>
</dbReference>
<comment type="similarity">
    <text evidence="2">Belongs to the flavin monoamine oxidase family.</text>
</comment>
<dbReference type="OrthoDB" id="337830at2"/>
<dbReference type="PANTHER" id="PTHR43563">
    <property type="entry name" value="AMINE OXIDASE"/>
    <property type="match status" value="1"/>
</dbReference>
<evidence type="ECO:0000256" key="1">
    <source>
        <dbReference type="ARBA" id="ARBA00001974"/>
    </source>
</evidence>
<feature type="binding site" evidence="4">
    <location>
        <position position="416"/>
    </location>
    <ligand>
        <name>FAD</name>
        <dbReference type="ChEBI" id="CHEBI:57692"/>
    </ligand>
</feature>
<evidence type="ECO:0000256" key="4">
    <source>
        <dbReference type="PIRSR" id="PIRSR601613-1"/>
    </source>
</evidence>
<feature type="domain" description="Amine oxidase" evidence="5">
    <location>
        <begin position="13"/>
        <end position="440"/>
    </location>
</feature>
<dbReference type="PRINTS" id="PR00757">
    <property type="entry name" value="AMINEOXDASEF"/>
</dbReference>
<dbReference type="AlphaFoldDB" id="A0A5C4M395"/>
<dbReference type="Proteomes" id="UP000305546">
    <property type="component" value="Unassembled WGS sequence"/>
</dbReference>
<dbReference type="InterPro" id="IPR036188">
    <property type="entry name" value="FAD/NAD-bd_sf"/>
</dbReference>
<reference evidence="6 7" key="1">
    <citation type="submission" date="2019-06" db="EMBL/GenBank/DDBJ databases">
        <title>Amycolatopsis alkalitolerans sp. nov., isolated from Gastrodia elata Blume.</title>
        <authorList>
            <person name="Narsing Rao M.P."/>
            <person name="Li W.J."/>
        </authorList>
    </citation>
    <scope>NUCLEOTIDE SEQUENCE [LARGE SCALE GENOMIC DNA]</scope>
    <source>
        <strain evidence="6 7">SYSUP0005</strain>
    </source>
</reference>
<feature type="binding site" evidence="4">
    <location>
        <position position="333"/>
    </location>
    <ligand>
        <name>substrate</name>
    </ligand>
</feature>
<protein>
    <submittedName>
        <fullName evidence="6">FAD-dependent oxidoreductase</fullName>
    </submittedName>
</protein>
<evidence type="ECO:0000256" key="2">
    <source>
        <dbReference type="ARBA" id="ARBA00005995"/>
    </source>
</evidence>
<accession>A0A5C4M395</accession>
<dbReference type="SUPFAM" id="SSF54373">
    <property type="entry name" value="FAD-linked reductases, C-terminal domain"/>
    <property type="match status" value="1"/>
</dbReference>
<gene>
    <name evidence="6" type="ORF">FG385_07555</name>
</gene>
<keyword evidence="3" id="KW-0560">Oxidoreductase</keyword>